<evidence type="ECO:0000256" key="3">
    <source>
        <dbReference type="PROSITE-ProRule" id="PRU01191"/>
    </source>
</evidence>
<keyword evidence="1" id="KW-0805">Transcription regulation</keyword>
<keyword evidence="5" id="KW-1185">Reference proteome</keyword>
<dbReference type="EMBL" id="JBFOLJ010000004">
    <property type="protein sequence ID" value="KAL2546578.1"/>
    <property type="molecule type" value="Genomic_DNA"/>
</dbReference>
<name>A0ABD1WCM3_9LAMI</name>
<reference evidence="5" key="1">
    <citation type="submission" date="2024-07" db="EMBL/GenBank/DDBJ databases">
        <title>Two chromosome-level genome assemblies of Korean endemic species Abeliophyllum distichum and Forsythia ovata (Oleaceae).</title>
        <authorList>
            <person name="Jang H."/>
        </authorList>
    </citation>
    <scope>NUCLEOTIDE SEQUENCE [LARGE SCALE GENOMIC DNA]</scope>
</reference>
<dbReference type="PROSITE" id="PS50985">
    <property type="entry name" value="GRAS"/>
    <property type="match status" value="1"/>
</dbReference>
<comment type="similarity">
    <text evidence="3">Belongs to the GRAS family.</text>
</comment>
<comment type="caution">
    <text evidence="4">The sequence shown here is derived from an EMBL/GenBank/DDBJ whole genome shotgun (WGS) entry which is preliminary data.</text>
</comment>
<proteinExistence type="inferred from homology"/>
<gene>
    <name evidence="4" type="ORF">Fot_15811</name>
</gene>
<organism evidence="4 5">
    <name type="scientific">Forsythia ovata</name>
    <dbReference type="NCBI Taxonomy" id="205694"/>
    <lineage>
        <taxon>Eukaryota</taxon>
        <taxon>Viridiplantae</taxon>
        <taxon>Streptophyta</taxon>
        <taxon>Embryophyta</taxon>
        <taxon>Tracheophyta</taxon>
        <taxon>Spermatophyta</taxon>
        <taxon>Magnoliopsida</taxon>
        <taxon>eudicotyledons</taxon>
        <taxon>Gunneridae</taxon>
        <taxon>Pentapetalae</taxon>
        <taxon>asterids</taxon>
        <taxon>lamiids</taxon>
        <taxon>Lamiales</taxon>
        <taxon>Oleaceae</taxon>
        <taxon>Forsythieae</taxon>
        <taxon>Forsythia</taxon>
    </lineage>
</organism>
<dbReference type="PANTHER" id="PTHR31636">
    <property type="entry name" value="OSJNBA0084A10.13 PROTEIN-RELATED"/>
    <property type="match status" value="1"/>
</dbReference>
<evidence type="ECO:0000256" key="1">
    <source>
        <dbReference type="ARBA" id="ARBA00023015"/>
    </source>
</evidence>
<accession>A0ABD1WCM3</accession>
<dbReference type="Proteomes" id="UP001604277">
    <property type="component" value="Unassembled WGS sequence"/>
</dbReference>
<dbReference type="InterPro" id="IPR005202">
    <property type="entry name" value="TF_GRAS"/>
</dbReference>
<dbReference type="AlphaFoldDB" id="A0ABD1WCM3"/>
<keyword evidence="2" id="KW-0804">Transcription</keyword>
<evidence type="ECO:0000256" key="2">
    <source>
        <dbReference type="ARBA" id="ARBA00023163"/>
    </source>
</evidence>
<protein>
    <submittedName>
        <fullName evidence="4">Nodulation-signaling pathway 2 protein-like</fullName>
    </submittedName>
</protein>
<evidence type="ECO:0000313" key="5">
    <source>
        <dbReference type="Proteomes" id="UP001604277"/>
    </source>
</evidence>
<dbReference type="Pfam" id="PF03514">
    <property type="entry name" value="GRAS"/>
    <property type="match status" value="1"/>
</dbReference>
<comment type="caution">
    <text evidence="3">Lacks conserved residue(s) required for the propagation of feature annotation.</text>
</comment>
<evidence type="ECO:0000313" key="4">
    <source>
        <dbReference type="EMBL" id="KAL2546578.1"/>
    </source>
</evidence>
<sequence>MDGLEIISSREIADICGWINESDCEGKFSTPVTMEGDEWSTCISVESSENSLKENQGDYLRQESVKNFREAFKAFYQGLPYGRFPPFTANSAILEAKPDDAATMHIVDFDIGEGIQWPPVIEAMGRMPKALRVTLIKSDDECSSPC</sequence>